<dbReference type="Proteomes" id="UP000037460">
    <property type="component" value="Unassembled WGS sequence"/>
</dbReference>
<dbReference type="EMBL" id="JWZX01002200">
    <property type="protein sequence ID" value="KOO30574.1"/>
    <property type="molecule type" value="Genomic_DNA"/>
</dbReference>
<gene>
    <name evidence="1" type="ORF">Ctob_010495</name>
</gene>
<evidence type="ECO:0000313" key="1">
    <source>
        <dbReference type="EMBL" id="KOO30574.1"/>
    </source>
</evidence>
<accession>A0A0M0JVL9</accession>
<keyword evidence="2" id="KW-1185">Reference proteome</keyword>
<protein>
    <submittedName>
        <fullName evidence="1">Uncharacterized protein</fullName>
    </submittedName>
</protein>
<evidence type="ECO:0000313" key="2">
    <source>
        <dbReference type="Proteomes" id="UP000037460"/>
    </source>
</evidence>
<organism evidence="1 2">
    <name type="scientific">Chrysochromulina tobinii</name>
    <dbReference type="NCBI Taxonomy" id="1460289"/>
    <lineage>
        <taxon>Eukaryota</taxon>
        <taxon>Haptista</taxon>
        <taxon>Haptophyta</taxon>
        <taxon>Prymnesiophyceae</taxon>
        <taxon>Prymnesiales</taxon>
        <taxon>Chrysochromulinaceae</taxon>
        <taxon>Chrysochromulina</taxon>
    </lineage>
</organism>
<comment type="caution">
    <text evidence="1">The sequence shown here is derived from an EMBL/GenBank/DDBJ whole genome shotgun (WGS) entry which is preliminary data.</text>
</comment>
<proteinExistence type="predicted"/>
<dbReference type="AlphaFoldDB" id="A0A0M0JVL9"/>
<sequence>MPSSRSIDLRLSPALGTGLSHRVCTRGFLSLYQPLIGESGCEPVGSTRTSSARGRVAGRTPIHRLVEEKVARLGGAEDILRAAKAGLQLRLVHINVVSEADLVRADERYAIVTAAVGFDRENLTASALHQEAVRGPASPQVPSL</sequence>
<name>A0A0M0JVL9_9EUKA</name>
<reference evidence="2" key="1">
    <citation type="journal article" date="2015" name="PLoS Genet.">
        <title>Genome Sequence and Transcriptome Analyses of Chrysochromulina tobin: Metabolic Tools for Enhanced Algal Fitness in the Prominent Order Prymnesiales (Haptophyceae).</title>
        <authorList>
            <person name="Hovde B.T."/>
            <person name="Deodato C.R."/>
            <person name="Hunsperger H.M."/>
            <person name="Ryken S.A."/>
            <person name="Yost W."/>
            <person name="Jha R.K."/>
            <person name="Patterson J."/>
            <person name="Monnat R.J. Jr."/>
            <person name="Barlow S.B."/>
            <person name="Starkenburg S.R."/>
            <person name="Cattolico R.A."/>
        </authorList>
    </citation>
    <scope>NUCLEOTIDE SEQUENCE</scope>
    <source>
        <strain evidence="2">CCMP291</strain>
    </source>
</reference>